<sequence length="372" mass="41669">MPRFYLTFWVVLLCFLTDAYGQDPQFSQFYANPLAQNPAFTGNARMGRVIVNYRKQAYGLNRDFETMAASYDTYLENTDSRTGQPSLGLGLQLMRDKQGGGTFLGSTEGLYTTSAYLSASKRLARFGTDGKYKCWSGMQIGGVSRLIRGQSLLFADQFSGSGVSPSSMDPVALANGITRNFFDVNAGLLFEVDPQENVALYDRTETMYWVGGAIHHLNKSLPKDPWLPLSQRVSLQAGLTIPFARVLSLERGHTPTPYRVRTHTLAANLRQQAGLAQLDFGYNWRYSPLMLGAWVRGIPLNKVSKNFQQNALVFLVGIQPTDFPFQLELSYDFPLSTFRGYSGGAYELSLWMGLEKLGMSTQRFRQFKFPAL</sequence>
<keyword evidence="1" id="KW-0732">Signal</keyword>
<feature type="chain" id="PRO_5015748490" description="Type IX secretion system membrane protein PorP/SprF" evidence="1">
    <location>
        <begin position="22"/>
        <end position="372"/>
    </location>
</feature>
<keyword evidence="3" id="KW-1185">Reference proteome</keyword>
<accession>A0A2S7IT21</accession>
<reference evidence="3" key="1">
    <citation type="submission" date="2018-02" db="EMBL/GenBank/DDBJ databases">
        <title>Genome sequencing of Solimonas sp. HR-BB.</title>
        <authorList>
            <person name="Lee Y."/>
            <person name="Jeon C.O."/>
        </authorList>
    </citation>
    <scope>NUCLEOTIDE SEQUENCE [LARGE SCALE GENOMIC DNA]</scope>
    <source>
        <strain evidence="3">HR-U</strain>
    </source>
</reference>
<name>A0A2S7IT21_9BACT</name>
<feature type="signal peptide" evidence="1">
    <location>
        <begin position="1"/>
        <end position="21"/>
    </location>
</feature>
<evidence type="ECO:0008006" key="4">
    <source>
        <dbReference type="Google" id="ProtNLM"/>
    </source>
</evidence>
<evidence type="ECO:0000256" key="1">
    <source>
        <dbReference type="SAM" id="SignalP"/>
    </source>
</evidence>
<dbReference type="AlphaFoldDB" id="A0A2S7IT21"/>
<evidence type="ECO:0000313" key="2">
    <source>
        <dbReference type="EMBL" id="PQA60778.1"/>
    </source>
</evidence>
<dbReference type="InterPro" id="IPR019861">
    <property type="entry name" value="PorP/SprF_Bacteroidetes"/>
</dbReference>
<dbReference type="RefSeq" id="WP_104713423.1">
    <property type="nucleotide sequence ID" value="NZ_PTRA01000001.1"/>
</dbReference>
<dbReference type="NCBIfam" id="TIGR03519">
    <property type="entry name" value="T9SS_PorP_fam"/>
    <property type="match status" value="1"/>
</dbReference>
<dbReference type="OrthoDB" id="1186563at2"/>
<gene>
    <name evidence="2" type="ORF">C5O19_14535</name>
</gene>
<comment type="caution">
    <text evidence="2">The sequence shown here is derived from an EMBL/GenBank/DDBJ whole genome shotgun (WGS) entry which is preliminary data.</text>
</comment>
<dbReference type="EMBL" id="PTRA01000001">
    <property type="protein sequence ID" value="PQA60778.1"/>
    <property type="molecule type" value="Genomic_DNA"/>
</dbReference>
<dbReference type="Proteomes" id="UP000239590">
    <property type="component" value="Unassembled WGS sequence"/>
</dbReference>
<proteinExistence type="predicted"/>
<protein>
    <recommendedName>
        <fullName evidence="4">Type IX secretion system membrane protein PorP/SprF</fullName>
    </recommendedName>
</protein>
<evidence type="ECO:0000313" key="3">
    <source>
        <dbReference type="Proteomes" id="UP000239590"/>
    </source>
</evidence>
<organism evidence="2 3">
    <name type="scientific">Siphonobacter curvatus</name>
    <dbReference type="NCBI Taxonomy" id="2094562"/>
    <lineage>
        <taxon>Bacteria</taxon>
        <taxon>Pseudomonadati</taxon>
        <taxon>Bacteroidota</taxon>
        <taxon>Cytophagia</taxon>
        <taxon>Cytophagales</taxon>
        <taxon>Cytophagaceae</taxon>
        <taxon>Siphonobacter</taxon>
    </lineage>
</organism>
<dbReference type="Pfam" id="PF11751">
    <property type="entry name" value="PorP_SprF"/>
    <property type="match status" value="1"/>
</dbReference>